<feature type="non-terminal residue" evidence="1">
    <location>
        <position position="113"/>
    </location>
</feature>
<comment type="caution">
    <text evidence="1">The sequence shown here is derived from an EMBL/GenBank/DDBJ whole genome shotgun (WGS) entry which is preliminary data.</text>
</comment>
<gene>
    <name evidence="1" type="ORF">RJ641_009671</name>
</gene>
<dbReference type="Proteomes" id="UP001370490">
    <property type="component" value="Unassembled WGS sequence"/>
</dbReference>
<name>A0AAN8V0H9_9MAGN</name>
<evidence type="ECO:0000313" key="1">
    <source>
        <dbReference type="EMBL" id="KAK6925345.1"/>
    </source>
</evidence>
<organism evidence="1 2">
    <name type="scientific">Dillenia turbinata</name>
    <dbReference type="NCBI Taxonomy" id="194707"/>
    <lineage>
        <taxon>Eukaryota</taxon>
        <taxon>Viridiplantae</taxon>
        <taxon>Streptophyta</taxon>
        <taxon>Embryophyta</taxon>
        <taxon>Tracheophyta</taxon>
        <taxon>Spermatophyta</taxon>
        <taxon>Magnoliopsida</taxon>
        <taxon>eudicotyledons</taxon>
        <taxon>Gunneridae</taxon>
        <taxon>Pentapetalae</taxon>
        <taxon>Dilleniales</taxon>
        <taxon>Dilleniaceae</taxon>
        <taxon>Dillenia</taxon>
    </lineage>
</organism>
<dbReference type="AlphaFoldDB" id="A0AAN8V0H9"/>
<evidence type="ECO:0000313" key="2">
    <source>
        <dbReference type="Proteomes" id="UP001370490"/>
    </source>
</evidence>
<accession>A0AAN8V0H9</accession>
<sequence length="113" mass="13515">MNEHLKYLLDQCEDYGARYVYNDIWRVVNGIKKLFQNKQKLYQPYIDIIDKRSDNMLKKHLHSATFSLNPAFQYEKDSCCNMPEIMKSVLDVMGRFKIEGMQYVMDEITAFRT</sequence>
<proteinExistence type="predicted"/>
<reference evidence="1 2" key="1">
    <citation type="submission" date="2023-12" db="EMBL/GenBank/DDBJ databases">
        <title>A high-quality genome assembly for Dillenia turbinata (Dilleniales).</title>
        <authorList>
            <person name="Chanderbali A."/>
        </authorList>
    </citation>
    <scope>NUCLEOTIDE SEQUENCE [LARGE SCALE GENOMIC DNA]</scope>
    <source>
        <strain evidence="1">LSX21</strain>
        <tissue evidence="1">Leaf</tissue>
    </source>
</reference>
<protein>
    <submittedName>
        <fullName evidence="1">Uncharacterized protein</fullName>
    </submittedName>
</protein>
<keyword evidence="2" id="KW-1185">Reference proteome</keyword>
<dbReference type="EMBL" id="JBAMMX010000016">
    <property type="protein sequence ID" value="KAK6925345.1"/>
    <property type="molecule type" value="Genomic_DNA"/>
</dbReference>